<dbReference type="Proteomes" id="UP000178603">
    <property type="component" value="Unassembled WGS sequence"/>
</dbReference>
<dbReference type="GO" id="GO:0016620">
    <property type="term" value="F:oxidoreductase activity, acting on the aldehyde or oxo group of donors, NAD or NADP as acceptor"/>
    <property type="evidence" value="ECO:0007669"/>
    <property type="project" value="InterPro"/>
</dbReference>
<proteinExistence type="inferred from homology"/>
<dbReference type="Gene3D" id="3.40.309.10">
    <property type="entry name" value="Aldehyde Dehydrogenase, Chain A, domain 2"/>
    <property type="match status" value="1"/>
</dbReference>
<dbReference type="Pfam" id="PF00171">
    <property type="entry name" value="Aldedh"/>
    <property type="match status" value="1"/>
</dbReference>
<evidence type="ECO:0000256" key="1">
    <source>
        <dbReference type="ARBA" id="ARBA00009986"/>
    </source>
</evidence>
<dbReference type="PANTHER" id="PTHR42804:SF1">
    <property type="entry name" value="ALDEHYDE DEHYDROGENASE-RELATED"/>
    <property type="match status" value="1"/>
</dbReference>
<sequence>MKVDMNKLKSINPSNKELLGEIEISSEAEIKRKVANAQKAKEAWKSLGLEKRVKILREISQNLVSRKEEIAVLVSKEMGMPINDSRYDVDDSVRYFNWYLDNAEEYLSPEVVYDSESVKHTVYYEPLGVDASIAPWNFPLSNFVWLVGQNLIAGNCVVFKHSEEVPLFGKLIEEIINSCGLPEGVFSEVYGDGKVGDFLARQNINLICFTGSTRAGKYLYKVGAEKFIKVLLELGGSAPGVIFEDTSIDKVLNSIYSSRFGNCGQMCDALKRLIIHESKMNEVLEKLKAKLESLKIGNALDESTELGPLVAERQIKLLEEQVGDALSKGAMLVTGGTRHKGLEGFFYLPTILINIKRNMRVWKEEIFGPVLPVVSFKKEEKAVELANDTSYGLGGYLYTEDKEKAKRVASKLQTGMVSINGLSYLQPCSPFGGYKDSGIGREHGRFGFHDVTQVKVVAEEK</sequence>
<accession>A0A1F8AQW4</accession>
<organism evidence="4 5">
    <name type="scientific">Candidatus Woesebacteria bacterium RIFCSPHIGHO2_12_FULL_41_24</name>
    <dbReference type="NCBI Taxonomy" id="1802510"/>
    <lineage>
        <taxon>Bacteria</taxon>
        <taxon>Candidatus Woeseibacteriota</taxon>
    </lineage>
</organism>
<dbReference type="InterPro" id="IPR016163">
    <property type="entry name" value="Ald_DH_C"/>
</dbReference>
<evidence type="ECO:0000259" key="3">
    <source>
        <dbReference type="Pfam" id="PF00171"/>
    </source>
</evidence>
<dbReference type="InterPro" id="IPR015590">
    <property type="entry name" value="Aldehyde_DH_dom"/>
</dbReference>
<comment type="similarity">
    <text evidence="1">Belongs to the aldehyde dehydrogenase family.</text>
</comment>
<dbReference type="Gene3D" id="3.40.605.10">
    <property type="entry name" value="Aldehyde Dehydrogenase, Chain A, domain 1"/>
    <property type="match status" value="1"/>
</dbReference>
<evidence type="ECO:0000256" key="2">
    <source>
        <dbReference type="ARBA" id="ARBA00023002"/>
    </source>
</evidence>
<gene>
    <name evidence="4" type="ORF">A3E44_02290</name>
</gene>
<reference evidence="4 5" key="1">
    <citation type="journal article" date="2016" name="Nat. Commun.">
        <title>Thousands of microbial genomes shed light on interconnected biogeochemical processes in an aquifer system.</title>
        <authorList>
            <person name="Anantharaman K."/>
            <person name="Brown C.T."/>
            <person name="Hug L.A."/>
            <person name="Sharon I."/>
            <person name="Castelle C.J."/>
            <person name="Probst A.J."/>
            <person name="Thomas B.C."/>
            <person name="Singh A."/>
            <person name="Wilkins M.J."/>
            <person name="Karaoz U."/>
            <person name="Brodie E.L."/>
            <person name="Williams K.H."/>
            <person name="Hubbard S.S."/>
            <person name="Banfield J.F."/>
        </authorList>
    </citation>
    <scope>NUCLEOTIDE SEQUENCE [LARGE SCALE GENOMIC DNA]</scope>
</reference>
<dbReference type="InterPro" id="IPR016162">
    <property type="entry name" value="Ald_DH_N"/>
</dbReference>
<feature type="domain" description="Aldehyde dehydrogenase" evidence="3">
    <location>
        <begin position="6"/>
        <end position="457"/>
    </location>
</feature>
<comment type="caution">
    <text evidence="4">The sequence shown here is derived from an EMBL/GenBank/DDBJ whole genome shotgun (WGS) entry which is preliminary data.</text>
</comment>
<dbReference type="CDD" id="cd07078">
    <property type="entry name" value="ALDH"/>
    <property type="match status" value="1"/>
</dbReference>
<dbReference type="AlphaFoldDB" id="A0A1F8AQW4"/>
<dbReference type="EMBL" id="MGGW01000021">
    <property type="protein sequence ID" value="OGM53688.1"/>
    <property type="molecule type" value="Genomic_DNA"/>
</dbReference>
<dbReference type="InterPro" id="IPR016161">
    <property type="entry name" value="Ald_DH/histidinol_DH"/>
</dbReference>
<evidence type="ECO:0000313" key="4">
    <source>
        <dbReference type="EMBL" id="OGM53688.1"/>
    </source>
</evidence>
<dbReference type="PANTHER" id="PTHR42804">
    <property type="entry name" value="ALDEHYDE DEHYDROGENASE"/>
    <property type="match status" value="1"/>
</dbReference>
<protein>
    <recommendedName>
        <fullName evidence="3">Aldehyde dehydrogenase domain-containing protein</fullName>
    </recommendedName>
</protein>
<dbReference type="FunFam" id="3.40.309.10:FF:000009">
    <property type="entry name" value="Aldehyde dehydrogenase A"/>
    <property type="match status" value="1"/>
</dbReference>
<keyword evidence="2" id="KW-0560">Oxidoreductase</keyword>
<evidence type="ECO:0000313" key="5">
    <source>
        <dbReference type="Proteomes" id="UP000178603"/>
    </source>
</evidence>
<name>A0A1F8AQW4_9BACT</name>
<dbReference type="SUPFAM" id="SSF53720">
    <property type="entry name" value="ALDH-like"/>
    <property type="match status" value="1"/>
</dbReference>